<feature type="domain" description="Helicase XPB/Ssl2 N-terminal" evidence="2">
    <location>
        <begin position="483"/>
        <end position="603"/>
    </location>
</feature>
<sequence length="667" mass="68603">MTNLGTVEGLDTLTRSLAQRTPDELAALLTRHAEPLSRRPAPTRLRELAGALWSYETLHHTVLHLDHPRLHLLASTARISQDLARSAAPVPAAPTAGADYQSLMAHRLSFPDLATAPVPADDAFRALGATAPGPARDAVTTALELLYADGLAAPTEDGAIVIPPRTPQLLAAHDLGTFTPVAPRLPESAVPESAVLETAAPESAAPGSAPPEAATATAAAPEAPAPAAAFLRDESQAAASTLAATLDRLLAALAAQPAALRKTGGLALREIKRLAKAAGASEARTRLLLDLVLAAGLVALKRAPTGITAVPTGAYDAWLAEAPGERLVPVLTAWTTLWAIPTYTPFGETPTALVRGEDRHAPALRHALLKALASAPAGGQPSRLPAGTPLSAKPSGAPSRRPGLPALLDAAAWHRPLAVVGDPLAEDRTAHILDEAAFLALVAHGALTPLGHALLATCPADPEALRSHLRELLPPPVEQAHFQADLTAVVPGPPSASLADLLSSAADRESEGHAVTWRFTPASVRRALDAGHGATDLLAALAEVSAAGPLPQPLTYLVQDAARAHGRMRVLPTACCIRSDDEALLRELAAHRALQALGLRAIAPTVLASARPPAETLEALRGAGYAPALESETGTASVERPTGHRTGVPSSGSATAPLALARRLLSG</sequence>
<dbReference type="AlphaFoldDB" id="A0A401WBE0"/>
<feature type="region of interest" description="Disordered" evidence="1">
    <location>
        <begin position="376"/>
        <end position="403"/>
    </location>
</feature>
<evidence type="ECO:0000313" key="3">
    <source>
        <dbReference type="EMBL" id="GCD46612.1"/>
    </source>
</evidence>
<evidence type="ECO:0000256" key="1">
    <source>
        <dbReference type="SAM" id="MobiDB-lite"/>
    </source>
</evidence>
<accession>A0A401WBE0</accession>
<feature type="region of interest" description="Disordered" evidence="1">
    <location>
        <begin position="198"/>
        <end position="221"/>
    </location>
</feature>
<evidence type="ECO:0000259" key="2">
    <source>
        <dbReference type="Pfam" id="PF13625"/>
    </source>
</evidence>
<reference evidence="3 4" key="1">
    <citation type="submission" date="2018-11" db="EMBL/GenBank/DDBJ databases">
        <title>Whole genome sequence of Streptomyces paromomycinus NBRC 15454(T).</title>
        <authorList>
            <person name="Komaki H."/>
            <person name="Tamura T."/>
        </authorList>
    </citation>
    <scope>NUCLEOTIDE SEQUENCE [LARGE SCALE GENOMIC DNA]</scope>
    <source>
        <strain evidence="3 4">NBRC 15454</strain>
    </source>
</reference>
<feature type="region of interest" description="Disordered" evidence="1">
    <location>
        <begin position="628"/>
        <end position="654"/>
    </location>
</feature>
<name>A0A401WBE0_STREY</name>
<dbReference type="Proteomes" id="UP000286746">
    <property type="component" value="Unassembled WGS sequence"/>
</dbReference>
<proteinExistence type="predicted"/>
<dbReference type="InterPro" id="IPR032830">
    <property type="entry name" value="XPB/Ssl2_N"/>
</dbReference>
<dbReference type="EMBL" id="BHZD01000001">
    <property type="protein sequence ID" value="GCD46612.1"/>
    <property type="molecule type" value="Genomic_DNA"/>
</dbReference>
<keyword evidence="4" id="KW-1185">Reference proteome</keyword>
<evidence type="ECO:0000313" key="4">
    <source>
        <dbReference type="Proteomes" id="UP000286746"/>
    </source>
</evidence>
<dbReference type="Pfam" id="PF13625">
    <property type="entry name" value="Helicase_C_3"/>
    <property type="match status" value="1"/>
</dbReference>
<organism evidence="3 4">
    <name type="scientific">Streptomyces paromomycinus</name>
    <name type="common">Streptomyces rimosus subsp. paromomycinus</name>
    <dbReference type="NCBI Taxonomy" id="92743"/>
    <lineage>
        <taxon>Bacteria</taxon>
        <taxon>Bacillati</taxon>
        <taxon>Actinomycetota</taxon>
        <taxon>Actinomycetes</taxon>
        <taxon>Kitasatosporales</taxon>
        <taxon>Streptomycetaceae</taxon>
        <taxon>Streptomyces</taxon>
    </lineage>
</organism>
<comment type="caution">
    <text evidence="3">The sequence shown here is derived from an EMBL/GenBank/DDBJ whole genome shotgun (WGS) entry which is preliminary data.</text>
</comment>
<gene>
    <name evidence="3" type="ORF">GKJPGBOP_06363</name>
</gene>
<protein>
    <recommendedName>
        <fullName evidence="2">Helicase XPB/Ssl2 N-terminal domain-containing protein</fullName>
    </recommendedName>
</protein>